<dbReference type="InterPro" id="IPR027417">
    <property type="entry name" value="P-loop_NTPase"/>
</dbReference>
<dbReference type="EMBL" id="CP007201">
    <property type="protein sequence ID" value="AHJ11322.1"/>
    <property type="molecule type" value="Genomic_DNA"/>
</dbReference>
<dbReference type="Gene3D" id="3.40.50.300">
    <property type="entry name" value="P-loop containing nucleotide triphosphate hydrolases"/>
    <property type="match status" value="1"/>
</dbReference>
<feature type="domain" description="NrS-1 polymerase-like helicase" evidence="1">
    <location>
        <begin position="197"/>
        <end position="308"/>
    </location>
</feature>
<organism evidence="2 3">
    <name type="scientific">Sulfurospirillum multivorans (strain DM 12446 / JCM 15788 / NBRC 109480)</name>
    <dbReference type="NCBI Taxonomy" id="1150621"/>
    <lineage>
        <taxon>Bacteria</taxon>
        <taxon>Pseudomonadati</taxon>
        <taxon>Campylobacterota</taxon>
        <taxon>Epsilonproteobacteria</taxon>
        <taxon>Campylobacterales</taxon>
        <taxon>Sulfurospirillaceae</taxon>
        <taxon>Sulfurospirillum</taxon>
    </lineage>
</organism>
<gene>
    <name evidence="2" type="ORF">SMUL_0034</name>
</gene>
<sequence>MNNSQLHDLNKSLKYLTKDQIFKVIDSLRELDLIANEVHLEEILKSGQISENIFLFKDEKEGYIIERDGQIDNLSENAVKSYLVQKYNYFNLAFLSSRMLVIPMLKKIFNPLEISKIYNEGEIKYFNTFLPSPYVKASLSVETRHDLDIEFVKREYNYIYTLLENLFKKDEYIEYFLNWISCVVNTRQKIGTCLIIRGTQGAGKNFLLDHILKPLVGEDYAIEQDNDRLNSKFNSHLIESLIVCWNEIKGDFRDSSTTADKMKSLITESKIVLEKKGQDVDTKTHTYFNSIIFSNHSLPFQIDIDDRRFTVIETNSINLSDYVQKKHDIKYSEFESFIEKFDSQVSSFLNYIVSLKYSISKARKSLDTESKRGIAEASSSQLTKLKHKLKARTPESIQWIFNTFCEMFVASEDINKTQFDITLKRFLKEVCIGKVSIASLTFAYKFYVNQDAINSKIQKDLQVEFGETKRNSSVGYKYLGEEIECNLESLFAEEEELNNPLEDREFDKVIDKIYNGK</sequence>
<dbReference type="RefSeq" id="WP_025343247.1">
    <property type="nucleotide sequence ID" value="NZ_CP007201.1"/>
</dbReference>
<reference evidence="2 3" key="1">
    <citation type="journal article" date="2014" name="Environ. Microbiol.">
        <title>Insights into organohalide respiration and the versatile catabolism of Sulfurospirillum multivorans gained from comparative genomics and physiological studies.</title>
        <authorList>
            <person name="Goris T."/>
            <person name="Schubert T."/>
            <person name="Gadkari J."/>
            <person name="Wubet T."/>
            <person name="Tarkka M."/>
            <person name="Buscot F."/>
            <person name="Adrian L."/>
            <person name="Diekert G."/>
        </authorList>
    </citation>
    <scope>NUCLEOTIDE SEQUENCE [LARGE SCALE GENOMIC DNA]</scope>
    <source>
        <strain evidence="3">DM 12446 / JCM 15788 / NBRC 109480</strain>
    </source>
</reference>
<evidence type="ECO:0000313" key="3">
    <source>
        <dbReference type="Proteomes" id="UP000019322"/>
    </source>
</evidence>
<dbReference type="InterPro" id="IPR045455">
    <property type="entry name" value="NrS-1_pol-like_helicase"/>
</dbReference>
<dbReference type="AlphaFoldDB" id="A0AA86E128"/>
<proteinExistence type="predicted"/>
<dbReference type="Pfam" id="PF19263">
    <property type="entry name" value="DUF5906"/>
    <property type="match status" value="1"/>
</dbReference>
<name>A0AA86E128_SULMK</name>
<dbReference type="KEGG" id="smul:SMUL_0034"/>
<evidence type="ECO:0000313" key="2">
    <source>
        <dbReference type="EMBL" id="AHJ11322.1"/>
    </source>
</evidence>
<dbReference type="Proteomes" id="UP000019322">
    <property type="component" value="Chromosome"/>
</dbReference>
<dbReference type="SUPFAM" id="SSF52540">
    <property type="entry name" value="P-loop containing nucleoside triphosphate hydrolases"/>
    <property type="match status" value="1"/>
</dbReference>
<protein>
    <recommendedName>
        <fullName evidence="1">NrS-1 polymerase-like helicase domain-containing protein</fullName>
    </recommendedName>
</protein>
<evidence type="ECO:0000259" key="1">
    <source>
        <dbReference type="Pfam" id="PF19263"/>
    </source>
</evidence>
<accession>A0AA86E128</accession>